<feature type="region of interest" description="Disordered" evidence="1">
    <location>
        <begin position="131"/>
        <end position="151"/>
    </location>
</feature>
<dbReference type="Proteomes" id="UP001189429">
    <property type="component" value="Unassembled WGS sequence"/>
</dbReference>
<reference evidence="2" key="1">
    <citation type="submission" date="2023-10" db="EMBL/GenBank/DDBJ databases">
        <authorList>
            <person name="Chen Y."/>
            <person name="Shah S."/>
            <person name="Dougan E. K."/>
            <person name="Thang M."/>
            <person name="Chan C."/>
        </authorList>
    </citation>
    <scope>NUCLEOTIDE SEQUENCE [LARGE SCALE GENOMIC DNA]</scope>
</reference>
<protein>
    <submittedName>
        <fullName evidence="2">Uncharacterized protein</fullName>
    </submittedName>
</protein>
<evidence type="ECO:0000313" key="2">
    <source>
        <dbReference type="EMBL" id="CAK0890129.1"/>
    </source>
</evidence>
<comment type="caution">
    <text evidence="2">The sequence shown here is derived from an EMBL/GenBank/DDBJ whole genome shotgun (WGS) entry which is preliminary data.</text>
</comment>
<evidence type="ECO:0000313" key="3">
    <source>
        <dbReference type="Proteomes" id="UP001189429"/>
    </source>
</evidence>
<name>A0ABN9WTL0_9DINO</name>
<gene>
    <name evidence="2" type="ORF">PCOR1329_LOCUS70433</name>
</gene>
<accession>A0ABN9WTL0</accession>
<evidence type="ECO:0000256" key="1">
    <source>
        <dbReference type="SAM" id="MobiDB-lite"/>
    </source>
</evidence>
<organism evidence="2 3">
    <name type="scientific">Prorocentrum cordatum</name>
    <dbReference type="NCBI Taxonomy" id="2364126"/>
    <lineage>
        <taxon>Eukaryota</taxon>
        <taxon>Sar</taxon>
        <taxon>Alveolata</taxon>
        <taxon>Dinophyceae</taxon>
        <taxon>Prorocentrales</taxon>
        <taxon>Prorocentraceae</taxon>
        <taxon>Prorocentrum</taxon>
    </lineage>
</organism>
<proteinExistence type="predicted"/>
<keyword evidence="3" id="KW-1185">Reference proteome</keyword>
<sequence>MFLPDLDYFVRRLNIERPDVAHVEHAWGGESFWGEDSLHFEHLNLGLLCVSSRPSRWNRLLFRLMLWKNSRRWGRWFGGSLLVPLMTNRLVFKWSEAGCTDYAAGWCRYVHFTRPKARRVQDAFRVMNRERAERQKERRHEEQRRRQREMD</sequence>
<dbReference type="EMBL" id="CAUYUJ010019302">
    <property type="protein sequence ID" value="CAK0890129.1"/>
    <property type="molecule type" value="Genomic_DNA"/>
</dbReference>